<keyword evidence="1" id="KW-1133">Transmembrane helix</keyword>
<dbReference type="EMBL" id="JAYMYQ010000005">
    <property type="protein sequence ID" value="KAK7330511.1"/>
    <property type="molecule type" value="Genomic_DNA"/>
</dbReference>
<keyword evidence="1" id="KW-0472">Membrane</keyword>
<comment type="caution">
    <text evidence="2">The sequence shown here is derived from an EMBL/GenBank/DDBJ whole genome shotgun (WGS) entry which is preliminary data.</text>
</comment>
<reference evidence="2 3" key="1">
    <citation type="submission" date="2024-01" db="EMBL/GenBank/DDBJ databases">
        <title>The genomes of 5 underutilized Papilionoideae crops provide insights into root nodulation and disease resistanc.</title>
        <authorList>
            <person name="Jiang F."/>
        </authorList>
    </citation>
    <scope>NUCLEOTIDE SEQUENCE [LARGE SCALE GENOMIC DNA]</scope>
    <source>
        <strain evidence="2">LVBAO_FW01</strain>
        <tissue evidence="2">Leaves</tissue>
    </source>
</reference>
<organism evidence="2 3">
    <name type="scientific">Canavalia gladiata</name>
    <name type="common">Sword bean</name>
    <name type="synonym">Dolichos gladiatus</name>
    <dbReference type="NCBI Taxonomy" id="3824"/>
    <lineage>
        <taxon>Eukaryota</taxon>
        <taxon>Viridiplantae</taxon>
        <taxon>Streptophyta</taxon>
        <taxon>Embryophyta</taxon>
        <taxon>Tracheophyta</taxon>
        <taxon>Spermatophyta</taxon>
        <taxon>Magnoliopsida</taxon>
        <taxon>eudicotyledons</taxon>
        <taxon>Gunneridae</taxon>
        <taxon>Pentapetalae</taxon>
        <taxon>rosids</taxon>
        <taxon>fabids</taxon>
        <taxon>Fabales</taxon>
        <taxon>Fabaceae</taxon>
        <taxon>Papilionoideae</taxon>
        <taxon>50 kb inversion clade</taxon>
        <taxon>NPAAA clade</taxon>
        <taxon>indigoferoid/millettioid clade</taxon>
        <taxon>Phaseoleae</taxon>
        <taxon>Canavalia</taxon>
    </lineage>
</organism>
<accession>A0AAN9L7I1</accession>
<evidence type="ECO:0000313" key="3">
    <source>
        <dbReference type="Proteomes" id="UP001367508"/>
    </source>
</evidence>
<evidence type="ECO:0000256" key="1">
    <source>
        <dbReference type="SAM" id="Phobius"/>
    </source>
</evidence>
<sequence>MHSLWLANKLSIQIVVVIVVISLMQPVRFHLSLYLSLSLSLPRPLAYPSSSSIRHPPPKPIAFNADRSPSLNLTLHLPRIFPKLSIAYSSLFPPLSSQLSAIASLGFLRGNGFSSYNWYTFVSTSNYNSSSIDSEKTKGKNTYCDGGQELELAFWRLCYAHVIVGPKLPMISLLRSGPCGKVCVAFVGSVFGSVVC</sequence>
<keyword evidence="1" id="KW-0812">Transmembrane</keyword>
<dbReference type="AlphaFoldDB" id="A0AAN9L7I1"/>
<proteinExistence type="predicted"/>
<keyword evidence="3" id="KW-1185">Reference proteome</keyword>
<evidence type="ECO:0000313" key="2">
    <source>
        <dbReference type="EMBL" id="KAK7330511.1"/>
    </source>
</evidence>
<name>A0AAN9L7I1_CANGL</name>
<gene>
    <name evidence="2" type="ORF">VNO77_24706</name>
</gene>
<dbReference type="Proteomes" id="UP001367508">
    <property type="component" value="Unassembled WGS sequence"/>
</dbReference>
<feature type="transmembrane region" description="Helical" evidence="1">
    <location>
        <begin position="12"/>
        <end position="35"/>
    </location>
</feature>
<protein>
    <submittedName>
        <fullName evidence="2">Uncharacterized protein</fullName>
    </submittedName>
</protein>